<dbReference type="Proteomes" id="UP000597613">
    <property type="component" value="Unassembled WGS sequence"/>
</dbReference>
<dbReference type="RefSeq" id="WP_187502994.1">
    <property type="nucleotide sequence ID" value="NZ_CP162536.1"/>
</dbReference>
<dbReference type="SUPFAM" id="SSF52172">
    <property type="entry name" value="CheY-like"/>
    <property type="match status" value="1"/>
</dbReference>
<reference evidence="1 2" key="1">
    <citation type="submission" date="2020-08" db="EMBL/GenBank/DDBJ databases">
        <title>Putative novel bacterial strains isolated from necrotic wheat leaf tissues caused by Xanthomonas translucens.</title>
        <authorList>
            <person name="Tambong J.T."/>
        </authorList>
    </citation>
    <scope>NUCLEOTIDE SEQUENCE [LARGE SCALE GENOMIC DNA]</scope>
    <source>
        <strain evidence="2">DOAB 1063</strain>
    </source>
</reference>
<evidence type="ECO:0000313" key="2">
    <source>
        <dbReference type="Proteomes" id="UP000597613"/>
    </source>
</evidence>
<gene>
    <name evidence="1" type="ORF">H8S47_05910</name>
</gene>
<comment type="caution">
    <text evidence="1">The sequence shown here is derived from an EMBL/GenBank/DDBJ whole genome shotgun (WGS) entry which is preliminary data.</text>
</comment>
<protein>
    <recommendedName>
        <fullName evidence="3">Histidine kinase</fullName>
    </recommendedName>
</protein>
<organism evidence="1 2">
    <name type="scientific">Sphingomonas albertensis</name>
    <dbReference type="NCBI Taxonomy" id="2762591"/>
    <lineage>
        <taxon>Bacteria</taxon>
        <taxon>Pseudomonadati</taxon>
        <taxon>Pseudomonadota</taxon>
        <taxon>Alphaproteobacteria</taxon>
        <taxon>Sphingomonadales</taxon>
        <taxon>Sphingomonadaceae</taxon>
        <taxon>Sphingomonas</taxon>
    </lineage>
</organism>
<name>A0ABR7AL72_9SPHN</name>
<keyword evidence="2" id="KW-1185">Reference proteome</keyword>
<sequence length="145" mass="15394">MTDQPPYTHDGIGVSLVDGDPVIRRARQIMLVSERYDVRSYATCAALLADPRSRDVSCIVIDVVGDDEEGGGAEGGGMAALRAMRASGWRGKAILLDSGPPLPALVHAAERHGDRILDRTTGDAPLLTAIAASIDRDWSSWNAQG</sequence>
<accession>A0ABR7AL72</accession>
<dbReference type="InterPro" id="IPR011006">
    <property type="entry name" value="CheY-like_superfamily"/>
</dbReference>
<dbReference type="EMBL" id="JACONT010000008">
    <property type="protein sequence ID" value="MBC3941221.1"/>
    <property type="molecule type" value="Genomic_DNA"/>
</dbReference>
<evidence type="ECO:0000313" key="1">
    <source>
        <dbReference type="EMBL" id="MBC3941221.1"/>
    </source>
</evidence>
<proteinExistence type="predicted"/>
<evidence type="ECO:0008006" key="3">
    <source>
        <dbReference type="Google" id="ProtNLM"/>
    </source>
</evidence>